<feature type="binding site" evidence="7">
    <location>
        <position position="152"/>
    </location>
    <ligand>
        <name>S-adenosyl-L-methionine</name>
        <dbReference type="ChEBI" id="CHEBI:59789"/>
    </ligand>
</feature>
<keyword evidence="6 7" id="KW-0819">tRNA processing</keyword>
<dbReference type="HAMAP" id="MF_01057">
    <property type="entry name" value="tRNA_methyltr_TrmB"/>
    <property type="match status" value="1"/>
</dbReference>
<dbReference type="PANTHER" id="PTHR23417:SF14">
    <property type="entry name" value="PENTACOTRIPEPTIDE-REPEAT REGION OF PRORP DOMAIN-CONTAINING PROTEIN"/>
    <property type="match status" value="1"/>
</dbReference>
<dbReference type="Gene3D" id="3.40.50.150">
    <property type="entry name" value="Vaccinia Virus protein VP39"/>
    <property type="match status" value="1"/>
</dbReference>
<dbReference type="AlphaFoldDB" id="A0A285PE28"/>
<name>A0A285PE28_9HYPH</name>
<keyword evidence="5 7" id="KW-0949">S-adenosyl-L-methionine</keyword>
<accession>A0A285PE28</accession>
<dbReference type="RefSeq" id="WP_097154330.1">
    <property type="nucleotide sequence ID" value="NZ_OBEL01000003.1"/>
</dbReference>
<comment type="catalytic activity">
    <reaction evidence="1 7">
        <text>guanosine(46) in tRNA + S-adenosyl-L-methionine = N(7)-methylguanosine(46) in tRNA + S-adenosyl-L-homocysteine</text>
        <dbReference type="Rhea" id="RHEA:42708"/>
        <dbReference type="Rhea" id="RHEA-COMP:10188"/>
        <dbReference type="Rhea" id="RHEA-COMP:10189"/>
        <dbReference type="ChEBI" id="CHEBI:57856"/>
        <dbReference type="ChEBI" id="CHEBI:59789"/>
        <dbReference type="ChEBI" id="CHEBI:74269"/>
        <dbReference type="ChEBI" id="CHEBI:74480"/>
        <dbReference type="EC" id="2.1.1.33"/>
    </reaction>
</comment>
<evidence type="ECO:0000313" key="9">
    <source>
        <dbReference type="EMBL" id="SNZ19979.1"/>
    </source>
</evidence>
<dbReference type="CDD" id="cd02440">
    <property type="entry name" value="AdoMet_MTases"/>
    <property type="match status" value="1"/>
</dbReference>
<sequence>MSDQLLGTAAEQNDVPACESVKEEKKSSFFGRRKGKPLSPRQQALLDERLPSLLLDPNMPMNDIKSLFDETKQAIWMEIGFGGAEHMSYQAIQNPQVGLIGCEPFVNGVSKAIDQIAAHDIANIRLYNEDAAHILDWLPVGSIDKLFLLYPDPWHKKRHWKRRFVSHHNLERIIRVLKPGGIFRFASDIADYVDWTLEHIKKHPQFKELGATSEQRQQPYPDWKRTRYEAKAYREGRIPQYLEFERLAD</sequence>
<evidence type="ECO:0000256" key="1">
    <source>
        <dbReference type="ARBA" id="ARBA00000142"/>
    </source>
</evidence>
<evidence type="ECO:0000256" key="6">
    <source>
        <dbReference type="ARBA" id="ARBA00022694"/>
    </source>
</evidence>
<feature type="binding site" evidence="7">
    <location>
        <position position="130"/>
    </location>
    <ligand>
        <name>S-adenosyl-L-methionine</name>
        <dbReference type="ChEBI" id="CHEBI:59789"/>
    </ligand>
</feature>
<feature type="region of interest" description="Disordered" evidence="8">
    <location>
        <begin position="1"/>
        <end position="39"/>
    </location>
</feature>
<organism evidence="9 10">
    <name type="scientific">Cohaesibacter gelatinilyticus</name>
    <dbReference type="NCBI Taxonomy" id="372072"/>
    <lineage>
        <taxon>Bacteria</taxon>
        <taxon>Pseudomonadati</taxon>
        <taxon>Pseudomonadota</taxon>
        <taxon>Alphaproteobacteria</taxon>
        <taxon>Hyphomicrobiales</taxon>
        <taxon>Cohaesibacteraceae</taxon>
    </lineage>
</organism>
<evidence type="ECO:0000256" key="8">
    <source>
        <dbReference type="SAM" id="MobiDB-lite"/>
    </source>
</evidence>
<dbReference type="GO" id="GO:0008176">
    <property type="term" value="F:tRNA (guanine(46)-N7)-methyltransferase activity"/>
    <property type="evidence" value="ECO:0007669"/>
    <property type="project" value="UniProtKB-UniRule"/>
</dbReference>
<dbReference type="OrthoDB" id="9802090at2"/>
<evidence type="ECO:0000256" key="3">
    <source>
        <dbReference type="ARBA" id="ARBA00022603"/>
    </source>
</evidence>
<dbReference type="EMBL" id="OBEL01000003">
    <property type="protein sequence ID" value="SNZ19979.1"/>
    <property type="molecule type" value="Genomic_DNA"/>
</dbReference>
<dbReference type="UniPathway" id="UPA00989"/>
<gene>
    <name evidence="7" type="primary">trmB</name>
    <name evidence="9" type="ORF">SAMN06265368_3075</name>
</gene>
<keyword evidence="10" id="KW-1185">Reference proteome</keyword>
<dbReference type="InterPro" id="IPR029063">
    <property type="entry name" value="SAM-dependent_MTases_sf"/>
</dbReference>
<protein>
    <recommendedName>
        <fullName evidence="7">tRNA (guanine-N(7)-)-methyltransferase</fullName>
        <ecNumber evidence="7">2.1.1.33</ecNumber>
    </recommendedName>
    <alternativeName>
        <fullName evidence="7">tRNA (guanine(46)-N(7))-methyltransferase</fullName>
    </alternativeName>
    <alternativeName>
        <fullName evidence="7">tRNA(m7G46)-methyltransferase</fullName>
    </alternativeName>
</protein>
<evidence type="ECO:0000256" key="7">
    <source>
        <dbReference type="HAMAP-Rule" id="MF_01057"/>
    </source>
</evidence>
<keyword evidence="3 7" id="KW-0489">Methyltransferase</keyword>
<evidence type="ECO:0000256" key="4">
    <source>
        <dbReference type="ARBA" id="ARBA00022679"/>
    </source>
</evidence>
<feature type="binding site" evidence="7">
    <location>
        <begin position="226"/>
        <end position="229"/>
    </location>
    <ligand>
        <name>substrate</name>
    </ligand>
</feature>
<keyword evidence="4 7" id="KW-0808">Transferase</keyword>
<feature type="binding site" evidence="7">
    <location>
        <position position="156"/>
    </location>
    <ligand>
        <name>substrate</name>
    </ligand>
</feature>
<dbReference type="InterPro" id="IPR003358">
    <property type="entry name" value="tRNA_(Gua-N-7)_MeTrfase_Trmb"/>
</dbReference>
<comment type="function">
    <text evidence="2 7">Catalyzes the formation of N(7)-methylguanine at position 46 (m7G46) in tRNA.</text>
</comment>
<proteinExistence type="inferred from homology"/>
<dbReference type="PANTHER" id="PTHR23417">
    <property type="entry name" value="3-DEOXY-D-MANNO-OCTULOSONIC-ACID TRANSFERASE/TRNA GUANINE-N 7 - -METHYLTRANSFERASE"/>
    <property type="match status" value="1"/>
</dbReference>
<dbReference type="NCBIfam" id="TIGR00091">
    <property type="entry name" value="tRNA (guanosine(46)-N7)-methyltransferase TrmB"/>
    <property type="match status" value="1"/>
</dbReference>
<dbReference type="EC" id="2.1.1.33" evidence="7"/>
<evidence type="ECO:0000256" key="2">
    <source>
        <dbReference type="ARBA" id="ARBA00003015"/>
    </source>
</evidence>
<comment type="caution">
    <text evidence="7">Lacks conserved residue(s) required for the propagation of feature annotation.</text>
</comment>
<dbReference type="Proteomes" id="UP000219439">
    <property type="component" value="Unassembled WGS sequence"/>
</dbReference>
<evidence type="ECO:0000256" key="5">
    <source>
        <dbReference type="ARBA" id="ARBA00022691"/>
    </source>
</evidence>
<dbReference type="Pfam" id="PF02390">
    <property type="entry name" value="Methyltransf_4"/>
    <property type="match status" value="1"/>
</dbReference>
<dbReference type="GO" id="GO:0043527">
    <property type="term" value="C:tRNA methyltransferase complex"/>
    <property type="evidence" value="ECO:0007669"/>
    <property type="project" value="TreeGrafter"/>
</dbReference>
<dbReference type="PROSITE" id="PS51625">
    <property type="entry name" value="SAM_MT_TRMB"/>
    <property type="match status" value="1"/>
</dbReference>
<feature type="binding site" evidence="7">
    <location>
        <position position="103"/>
    </location>
    <ligand>
        <name>S-adenosyl-L-methionine</name>
        <dbReference type="ChEBI" id="CHEBI:59789"/>
    </ligand>
</feature>
<feature type="binding site" evidence="7">
    <location>
        <position position="78"/>
    </location>
    <ligand>
        <name>S-adenosyl-L-methionine</name>
        <dbReference type="ChEBI" id="CHEBI:59789"/>
    </ligand>
</feature>
<dbReference type="SUPFAM" id="SSF53335">
    <property type="entry name" value="S-adenosyl-L-methionine-dependent methyltransferases"/>
    <property type="match status" value="1"/>
</dbReference>
<dbReference type="InterPro" id="IPR055361">
    <property type="entry name" value="tRNA_methyltr_TrmB_bact"/>
</dbReference>
<feature type="binding site" evidence="7">
    <location>
        <position position="188"/>
    </location>
    <ligand>
        <name>substrate</name>
    </ligand>
</feature>
<evidence type="ECO:0000313" key="10">
    <source>
        <dbReference type="Proteomes" id="UP000219439"/>
    </source>
</evidence>
<reference evidence="9 10" key="1">
    <citation type="submission" date="2017-09" db="EMBL/GenBank/DDBJ databases">
        <authorList>
            <person name="Ehlers B."/>
            <person name="Leendertz F.H."/>
        </authorList>
    </citation>
    <scope>NUCLEOTIDE SEQUENCE [LARGE SCALE GENOMIC DNA]</scope>
    <source>
        <strain evidence="9 10">DSM 18289</strain>
    </source>
</reference>
<comment type="similarity">
    <text evidence="7">Belongs to the class I-like SAM-binding methyltransferase superfamily. TrmB family.</text>
</comment>
<comment type="pathway">
    <text evidence="7">tRNA modification; N(7)-methylguanine-tRNA biosynthesis.</text>
</comment>